<protein>
    <submittedName>
        <fullName evidence="1">Uncharacterized protein</fullName>
    </submittedName>
</protein>
<dbReference type="Proteomes" id="UP000026961">
    <property type="component" value="Chromosome 3"/>
</dbReference>
<evidence type="ECO:0000313" key="2">
    <source>
        <dbReference type="Proteomes" id="UP000026961"/>
    </source>
</evidence>
<evidence type="ECO:0000313" key="1">
    <source>
        <dbReference type="EnsemblPlants" id="OGLUM03G20420.1"/>
    </source>
</evidence>
<keyword evidence="2" id="KW-1185">Reference proteome</keyword>
<name>A0A0D9Z888_9ORYZ</name>
<dbReference type="EnsemblPlants" id="OGLUM03G20420.1">
    <property type="protein sequence ID" value="OGLUM03G20420.1"/>
    <property type="gene ID" value="OGLUM03G20420"/>
</dbReference>
<dbReference type="AlphaFoldDB" id="A0A0D9Z888"/>
<reference evidence="1" key="2">
    <citation type="submission" date="2018-05" db="EMBL/GenBank/DDBJ databases">
        <title>OgluRS3 (Oryza glumaepatula Reference Sequence Version 3).</title>
        <authorList>
            <person name="Zhang J."/>
            <person name="Kudrna D."/>
            <person name="Lee S."/>
            <person name="Talag J."/>
            <person name="Welchert J."/>
            <person name="Wing R.A."/>
        </authorList>
    </citation>
    <scope>NUCLEOTIDE SEQUENCE [LARGE SCALE GENOMIC DNA]</scope>
</reference>
<accession>A0A0D9Z888</accession>
<proteinExistence type="predicted"/>
<dbReference type="Gramene" id="OGLUM03G20420.1">
    <property type="protein sequence ID" value="OGLUM03G20420.1"/>
    <property type="gene ID" value="OGLUM03G20420"/>
</dbReference>
<organism evidence="1">
    <name type="scientific">Oryza glumipatula</name>
    <dbReference type="NCBI Taxonomy" id="40148"/>
    <lineage>
        <taxon>Eukaryota</taxon>
        <taxon>Viridiplantae</taxon>
        <taxon>Streptophyta</taxon>
        <taxon>Embryophyta</taxon>
        <taxon>Tracheophyta</taxon>
        <taxon>Spermatophyta</taxon>
        <taxon>Magnoliopsida</taxon>
        <taxon>Liliopsida</taxon>
        <taxon>Poales</taxon>
        <taxon>Poaceae</taxon>
        <taxon>BOP clade</taxon>
        <taxon>Oryzoideae</taxon>
        <taxon>Oryzeae</taxon>
        <taxon>Oryzinae</taxon>
        <taxon>Oryza</taxon>
    </lineage>
</organism>
<sequence>MEKSTFMRNVGSSDLPCMTTPIGYLLCLYPIIQLDRSV</sequence>
<reference evidence="1" key="1">
    <citation type="submission" date="2015-04" db="UniProtKB">
        <authorList>
            <consortium name="EnsemblPlants"/>
        </authorList>
    </citation>
    <scope>IDENTIFICATION</scope>
</reference>
<dbReference type="HOGENOM" id="CLU_3336381_0_0_1"/>